<evidence type="ECO:0000256" key="6">
    <source>
        <dbReference type="RuleBase" id="RU361145"/>
    </source>
</evidence>
<feature type="binding site" evidence="5">
    <location>
        <position position="24"/>
    </location>
    <ligand>
        <name>Fe cation</name>
        <dbReference type="ChEBI" id="CHEBI:24875"/>
        <label>1</label>
    </ligand>
</feature>
<dbReference type="PANTHER" id="PTHR11431:SF127">
    <property type="entry name" value="BACTERIAL NON-HEME FERRITIN"/>
    <property type="match status" value="1"/>
</dbReference>
<dbReference type="InterPro" id="IPR009078">
    <property type="entry name" value="Ferritin-like_SF"/>
</dbReference>
<dbReference type="Pfam" id="PF00210">
    <property type="entry name" value="Ferritin"/>
    <property type="match status" value="1"/>
</dbReference>
<dbReference type="PANTHER" id="PTHR11431">
    <property type="entry name" value="FERRITIN"/>
    <property type="match status" value="1"/>
</dbReference>
<dbReference type="GO" id="GO:0006879">
    <property type="term" value="P:intracellular iron ion homeostasis"/>
    <property type="evidence" value="ECO:0007669"/>
    <property type="project" value="UniProtKB-KW"/>
</dbReference>
<proteinExistence type="predicted"/>
<feature type="binding site" evidence="5">
    <location>
        <position position="57"/>
    </location>
    <ligand>
        <name>Fe cation</name>
        <dbReference type="ChEBI" id="CHEBI:24875"/>
        <label>1</label>
    </ligand>
</feature>
<feature type="binding site" evidence="5">
    <location>
        <position position="134"/>
    </location>
    <ligand>
        <name>Fe cation</name>
        <dbReference type="ChEBI" id="CHEBI:24875"/>
        <label>1</label>
    </ligand>
</feature>
<reference evidence="8" key="1">
    <citation type="submission" date="2020-10" db="EMBL/GenBank/DDBJ databases">
        <title>Connecting structure to function with the recovery of over 1000 high-quality activated sludge metagenome-assembled genomes encoding full-length rRNA genes using long-read sequencing.</title>
        <authorList>
            <person name="Singleton C.M."/>
            <person name="Petriglieri F."/>
            <person name="Kristensen J.M."/>
            <person name="Kirkegaard R.H."/>
            <person name="Michaelsen T.Y."/>
            <person name="Andersen M.H."/>
            <person name="Karst S.M."/>
            <person name="Dueholm M.S."/>
            <person name="Nielsen P.H."/>
            <person name="Albertsen M."/>
        </authorList>
    </citation>
    <scope>NUCLEOTIDE SEQUENCE</scope>
    <source>
        <strain evidence="8">Ribe_18-Q3-R11-54_MAXAC.001</strain>
    </source>
</reference>
<sequence>MRRYSGPVTTPRFAAALNAQIGNEFAAHQQYVAIAVHFDALTMPQMASFFYVHAREERDHAMMMVRYLLDTEAEVTIPGSEAPITRFDGVVEPIELSLSQERTVTEQVYALTRIAREENDYGAEQFMQWFIKEQVEEVAKMSSLLTVAKRNTDSIADLEAYVAGQQANGGGVDPTAPSIADA</sequence>
<evidence type="ECO:0000256" key="2">
    <source>
        <dbReference type="ARBA" id="ARBA00022723"/>
    </source>
</evidence>
<feature type="domain" description="Ferritin-like diiron" evidence="7">
    <location>
        <begin position="7"/>
        <end position="152"/>
    </location>
</feature>
<dbReference type="InterPro" id="IPR012347">
    <property type="entry name" value="Ferritin-like"/>
</dbReference>
<gene>
    <name evidence="8" type="ORF">IPP00_07265</name>
</gene>
<evidence type="ECO:0000313" key="9">
    <source>
        <dbReference type="Proteomes" id="UP000886632"/>
    </source>
</evidence>
<dbReference type="SUPFAM" id="SSF47240">
    <property type="entry name" value="Ferritin-like"/>
    <property type="match status" value="1"/>
</dbReference>
<comment type="caution">
    <text evidence="8">The sequence shown here is derived from an EMBL/GenBank/DDBJ whole genome shotgun (WGS) entry which is preliminary data.</text>
</comment>
<keyword evidence="3" id="KW-0560">Oxidoreductase</keyword>
<organism evidence="8 9">
    <name type="scientific">Candidatus Phosphoribacter hodrii</name>
    <dbReference type="NCBI Taxonomy" id="2953743"/>
    <lineage>
        <taxon>Bacteria</taxon>
        <taxon>Bacillati</taxon>
        <taxon>Actinomycetota</taxon>
        <taxon>Actinomycetes</taxon>
        <taxon>Micrococcales</taxon>
        <taxon>Dermatophilaceae</taxon>
        <taxon>Candidatus Phosphoribacter</taxon>
    </lineage>
</organism>
<dbReference type="GO" id="GO:0005829">
    <property type="term" value="C:cytosol"/>
    <property type="evidence" value="ECO:0007669"/>
    <property type="project" value="TreeGrafter"/>
</dbReference>
<dbReference type="CDD" id="cd01055">
    <property type="entry name" value="Nonheme_Ferritin"/>
    <property type="match status" value="1"/>
</dbReference>
<dbReference type="Gene3D" id="1.20.1260.10">
    <property type="match status" value="1"/>
</dbReference>
<dbReference type="InterPro" id="IPR001519">
    <property type="entry name" value="Ferritin"/>
</dbReference>
<dbReference type="GO" id="GO:0008198">
    <property type="term" value="F:ferrous iron binding"/>
    <property type="evidence" value="ECO:0007669"/>
    <property type="project" value="TreeGrafter"/>
</dbReference>
<keyword evidence="1 6" id="KW-0409">Iron storage</keyword>
<dbReference type="GO" id="GO:0008199">
    <property type="term" value="F:ferric iron binding"/>
    <property type="evidence" value="ECO:0007669"/>
    <property type="project" value="InterPro"/>
</dbReference>
<dbReference type="Proteomes" id="UP000886632">
    <property type="component" value="Unassembled WGS sequence"/>
</dbReference>
<dbReference type="GO" id="GO:0004322">
    <property type="term" value="F:ferroxidase activity"/>
    <property type="evidence" value="ECO:0007669"/>
    <property type="project" value="TreeGrafter"/>
</dbReference>
<accession>A0A9D7TCH9</accession>
<dbReference type="InterPro" id="IPR041719">
    <property type="entry name" value="Ferritin_prok"/>
</dbReference>
<dbReference type="InterPro" id="IPR009040">
    <property type="entry name" value="Ferritin-like_diiron"/>
</dbReference>
<feature type="binding site" evidence="5">
    <location>
        <position position="101"/>
    </location>
    <ligand>
        <name>Fe cation</name>
        <dbReference type="ChEBI" id="CHEBI:24875"/>
        <label>1</label>
    </ligand>
</feature>
<dbReference type="GO" id="GO:0006826">
    <property type="term" value="P:iron ion transport"/>
    <property type="evidence" value="ECO:0007669"/>
    <property type="project" value="InterPro"/>
</dbReference>
<evidence type="ECO:0000256" key="1">
    <source>
        <dbReference type="ARBA" id="ARBA00022434"/>
    </source>
</evidence>
<evidence type="ECO:0000313" key="8">
    <source>
        <dbReference type="EMBL" id="MBL0003788.1"/>
    </source>
</evidence>
<keyword evidence="4 5" id="KW-0408">Iron</keyword>
<evidence type="ECO:0000256" key="3">
    <source>
        <dbReference type="ARBA" id="ARBA00023002"/>
    </source>
</evidence>
<name>A0A9D7TCH9_9MICO</name>
<dbReference type="InterPro" id="IPR008331">
    <property type="entry name" value="Ferritin_DPS_dom"/>
</dbReference>
<evidence type="ECO:0000259" key="7">
    <source>
        <dbReference type="PROSITE" id="PS50905"/>
    </source>
</evidence>
<evidence type="ECO:0000256" key="4">
    <source>
        <dbReference type="ARBA" id="ARBA00023004"/>
    </source>
</evidence>
<dbReference type="PROSITE" id="PS50905">
    <property type="entry name" value="FERRITIN_LIKE"/>
    <property type="match status" value="1"/>
</dbReference>
<dbReference type="EMBL" id="JADKGK010000015">
    <property type="protein sequence ID" value="MBL0003788.1"/>
    <property type="molecule type" value="Genomic_DNA"/>
</dbReference>
<protein>
    <recommendedName>
        <fullName evidence="6">Ferritin</fullName>
    </recommendedName>
</protein>
<keyword evidence="2 5" id="KW-0479">Metal-binding</keyword>
<evidence type="ECO:0000256" key="5">
    <source>
        <dbReference type="PIRSR" id="PIRSR601519-1"/>
    </source>
</evidence>
<feature type="binding site" evidence="5">
    <location>
        <position position="60"/>
    </location>
    <ligand>
        <name>Fe cation</name>
        <dbReference type="ChEBI" id="CHEBI:24875"/>
        <label>1</label>
    </ligand>
</feature>
<dbReference type="AlphaFoldDB" id="A0A9D7TCH9"/>